<gene>
    <name evidence="2" type="ORF">EA138_14310</name>
    <name evidence="1" type="ORF">TAF16_1700</name>
</gene>
<evidence type="ECO:0000313" key="2">
    <source>
        <dbReference type="EMBL" id="RWU04785.1"/>
    </source>
</evidence>
<comment type="caution">
    <text evidence="1">The sequence shown here is derived from an EMBL/GenBank/DDBJ whole genome shotgun (WGS) entry which is preliminary data.</text>
</comment>
<evidence type="ECO:0000313" key="3">
    <source>
        <dbReference type="Proteomes" id="UP000078336"/>
    </source>
</evidence>
<dbReference type="OrthoDB" id="2879615at2"/>
<protein>
    <submittedName>
        <fullName evidence="1">Uncharacterized protein</fullName>
    </submittedName>
</protein>
<reference evidence="2 4" key="2">
    <citation type="submission" date="2019-01" db="EMBL/GenBank/DDBJ databases">
        <title>Anoxybacillus flavithermus in powdered infant formula.</title>
        <authorList>
            <person name="Rhee M.S."/>
            <person name="Choi I.-G."/>
            <person name="Cho T.J."/>
            <person name="Park B."/>
        </authorList>
    </citation>
    <scope>NUCLEOTIDE SEQUENCE [LARGE SCALE GENOMIC DNA]</scope>
    <source>
        <strain evidence="2 4">FHS-PPAM212</strain>
    </source>
</reference>
<dbReference type="Proteomes" id="UP000286434">
    <property type="component" value="Unassembled WGS sequence"/>
</dbReference>
<organism evidence="1 3">
    <name type="scientific">Anoxybacillus flavithermus</name>
    <dbReference type="NCBI Taxonomy" id="33934"/>
    <lineage>
        <taxon>Bacteria</taxon>
        <taxon>Bacillati</taxon>
        <taxon>Bacillota</taxon>
        <taxon>Bacilli</taxon>
        <taxon>Bacillales</taxon>
        <taxon>Anoxybacillaceae</taxon>
        <taxon>Anoxybacillus</taxon>
    </lineage>
</organism>
<dbReference type="EMBL" id="LUCQ01000097">
    <property type="protein sequence ID" value="OAO78780.1"/>
    <property type="molecule type" value="Genomic_DNA"/>
</dbReference>
<dbReference type="RefSeq" id="WP_064214269.1">
    <property type="nucleotide sequence ID" value="NZ_JABJUT010000206.1"/>
</dbReference>
<evidence type="ECO:0000313" key="1">
    <source>
        <dbReference type="EMBL" id="OAO78780.1"/>
    </source>
</evidence>
<evidence type="ECO:0000313" key="4">
    <source>
        <dbReference type="Proteomes" id="UP000286434"/>
    </source>
</evidence>
<dbReference type="EMBL" id="SBBW01000170">
    <property type="protein sequence ID" value="RWU04785.1"/>
    <property type="molecule type" value="Genomic_DNA"/>
</dbReference>
<keyword evidence="3" id="KW-1185">Reference proteome</keyword>
<reference evidence="1 3" key="1">
    <citation type="submission" date="2016-03" db="EMBL/GenBank/DDBJ databases">
        <title>Spore heat resistance.</title>
        <authorList>
            <person name="Boekhorst J."/>
            <person name="Berendsen E.M."/>
            <person name="Wells-Bennik M.H."/>
            <person name="Kuipers O.P."/>
        </authorList>
    </citation>
    <scope>NUCLEOTIDE SEQUENCE [LARGE SCALE GENOMIC DNA]</scope>
    <source>
        <strain evidence="1 3">AF16</strain>
    </source>
</reference>
<dbReference type="Proteomes" id="UP000078336">
    <property type="component" value="Unassembled WGS sequence"/>
</dbReference>
<accession>A0A178TBQ4</accession>
<dbReference type="AlphaFoldDB" id="A0A178TBQ4"/>
<name>A0A178TBQ4_9BACL</name>
<dbReference type="PATRIC" id="fig|33934.7.peg.988"/>
<sequence>MREEEFRRFLMNDSNIKSKVKAVHSRVARALRVERELNVNLDDIVKNDEAMYHLLLQIQERLNDKLYHNAYQNAVRKYYLFVNGKEFPRLRRYLNP</sequence>
<proteinExistence type="predicted"/>